<dbReference type="RefSeq" id="WP_270042766.1">
    <property type="nucleotide sequence ID" value="NZ_JAPDOD010000025.1"/>
</dbReference>
<keyword evidence="3" id="KW-1185">Reference proteome</keyword>
<dbReference type="EMBL" id="JAPDOD010000025">
    <property type="protein sequence ID" value="MDA0163521.1"/>
    <property type="molecule type" value="Genomic_DNA"/>
</dbReference>
<feature type="transmembrane region" description="Helical" evidence="1">
    <location>
        <begin position="46"/>
        <end position="65"/>
    </location>
</feature>
<evidence type="ECO:0000313" key="3">
    <source>
        <dbReference type="Proteomes" id="UP001149140"/>
    </source>
</evidence>
<organism evidence="2 3">
    <name type="scientific">Solirubrobacter ginsenosidimutans</name>
    <dbReference type="NCBI Taxonomy" id="490573"/>
    <lineage>
        <taxon>Bacteria</taxon>
        <taxon>Bacillati</taxon>
        <taxon>Actinomycetota</taxon>
        <taxon>Thermoleophilia</taxon>
        <taxon>Solirubrobacterales</taxon>
        <taxon>Solirubrobacteraceae</taxon>
        <taxon>Solirubrobacter</taxon>
    </lineage>
</organism>
<keyword evidence="1" id="KW-0812">Transmembrane</keyword>
<dbReference type="Proteomes" id="UP001149140">
    <property type="component" value="Unassembled WGS sequence"/>
</dbReference>
<keyword evidence="1" id="KW-1133">Transmembrane helix</keyword>
<evidence type="ECO:0000256" key="1">
    <source>
        <dbReference type="SAM" id="Phobius"/>
    </source>
</evidence>
<protein>
    <submittedName>
        <fullName evidence="2">Uncharacterized protein</fullName>
    </submittedName>
</protein>
<dbReference type="AlphaFoldDB" id="A0A9X3MV27"/>
<comment type="caution">
    <text evidence="2">The sequence shown here is derived from an EMBL/GenBank/DDBJ whole genome shotgun (WGS) entry which is preliminary data.</text>
</comment>
<reference evidence="2" key="1">
    <citation type="submission" date="2022-10" db="EMBL/GenBank/DDBJ databases">
        <title>The WGS of Solirubrobacter ginsenosidimutans DSM 21036.</title>
        <authorList>
            <person name="Jiang Z."/>
        </authorList>
    </citation>
    <scope>NUCLEOTIDE SEQUENCE</scope>
    <source>
        <strain evidence="2">DSM 21036</strain>
    </source>
</reference>
<accession>A0A9X3MV27</accession>
<keyword evidence="1" id="KW-0472">Membrane</keyword>
<sequence length="95" mass="9826">MSDLTTSTVQDTFREACIQTLGAVQRAGHAVAKRVNDPTGQTAAEYMGILLLISAILVAIFTLKLDNQIKLAVKGAIDDIISNGKSAPAAPTSGG</sequence>
<evidence type="ECO:0000313" key="2">
    <source>
        <dbReference type="EMBL" id="MDA0163521.1"/>
    </source>
</evidence>
<gene>
    <name evidence="2" type="ORF">OM076_24825</name>
</gene>
<proteinExistence type="predicted"/>
<name>A0A9X3MV27_9ACTN</name>